<protein>
    <submittedName>
        <fullName evidence="3">FAD-binding oxidoreductase</fullName>
    </submittedName>
</protein>
<dbReference type="RefSeq" id="WP_249706680.1">
    <property type="nucleotide sequence ID" value="NZ_JAMFMB010000002.1"/>
</dbReference>
<organism evidence="3 4">
    <name type="scientific">Ruegeria spongiae</name>
    <dbReference type="NCBI Taxonomy" id="2942209"/>
    <lineage>
        <taxon>Bacteria</taxon>
        <taxon>Pseudomonadati</taxon>
        <taxon>Pseudomonadota</taxon>
        <taxon>Alphaproteobacteria</taxon>
        <taxon>Rhodobacterales</taxon>
        <taxon>Roseobacteraceae</taxon>
        <taxon>Ruegeria</taxon>
    </lineage>
</organism>
<reference evidence="3" key="1">
    <citation type="submission" date="2022-05" db="EMBL/GenBank/DDBJ databases">
        <authorList>
            <person name="Park J.-S."/>
        </authorList>
    </citation>
    <scope>NUCLEOTIDE SEQUENCE</scope>
    <source>
        <strain evidence="3">2012CJ41-6</strain>
    </source>
</reference>
<dbReference type="Gene3D" id="3.50.50.60">
    <property type="entry name" value="FAD/NAD(P)-binding domain"/>
    <property type="match status" value="1"/>
</dbReference>
<accession>A0ABT0PY07</accession>
<proteinExistence type="predicted"/>
<evidence type="ECO:0000313" key="3">
    <source>
        <dbReference type="EMBL" id="MCL6282494.1"/>
    </source>
</evidence>
<feature type="domain" description="FAD dependent oxidoreductase" evidence="2">
    <location>
        <begin position="38"/>
        <end position="401"/>
    </location>
</feature>
<dbReference type="Proteomes" id="UP001203880">
    <property type="component" value="Unassembled WGS sequence"/>
</dbReference>
<comment type="caution">
    <text evidence="3">The sequence shown here is derived from an EMBL/GenBank/DDBJ whole genome shotgun (WGS) entry which is preliminary data.</text>
</comment>
<keyword evidence="4" id="KW-1185">Reference proteome</keyword>
<dbReference type="Gene3D" id="3.30.9.10">
    <property type="entry name" value="D-Amino Acid Oxidase, subunit A, domain 2"/>
    <property type="match status" value="1"/>
</dbReference>
<dbReference type="SUPFAM" id="SSF51905">
    <property type="entry name" value="FAD/NAD(P)-binding domain"/>
    <property type="match status" value="1"/>
</dbReference>
<gene>
    <name evidence="3" type="ORF">M3P21_03035</name>
</gene>
<dbReference type="InterPro" id="IPR036188">
    <property type="entry name" value="FAD/NAD-bd_sf"/>
</dbReference>
<dbReference type="PANTHER" id="PTHR13847:SF281">
    <property type="entry name" value="FAD DEPENDENT OXIDOREDUCTASE DOMAIN-CONTAINING PROTEIN"/>
    <property type="match status" value="1"/>
</dbReference>
<dbReference type="Pfam" id="PF01266">
    <property type="entry name" value="DAO"/>
    <property type="match status" value="1"/>
</dbReference>
<evidence type="ECO:0000259" key="2">
    <source>
        <dbReference type="Pfam" id="PF01266"/>
    </source>
</evidence>
<dbReference type="PANTHER" id="PTHR13847">
    <property type="entry name" value="SARCOSINE DEHYDROGENASE-RELATED"/>
    <property type="match status" value="1"/>
</dbReference>
<name>A0ABT0PY07_9RHOB</name>
<sequence length="446" mass="47458">MTGYRAARLPVHRGKAAWNAILGSQPEPRQLTGDQSADFVIIGGGFAGLSAARRLTQLQPGARIAVLEAGRLAEGAAGRNSGFMIDLPHDLTSDDYAGTGDDRKIIALNRQAIGFGRKAVAEYDIDPNFFDAIGKVNGAVGDAAIAHTQSYASHLRSLGEQVETLDAQQMQELTGSAHYAAGLYTPGTVMLQPAGYIRGLGAGLADKGVGIFENSAVTGFEQQSGGWLVQTGKGAVSTDRVIVTVNGHLESFGIARGQLMQLFLFAVMTPELPADALRALGGQPRWGITPSDPMGTTMRRIDTGQGGNRIITRTCASLRPGMVSKQADLKRAASVMQRKFDQRFPQLAGMAMEYAWAGHLCLSFNGVSVAREIEDGVYSGCVQNGLGTARGTLTGICAAELACGHSSDITRHFTAEPAPKRLPPQPLREIGANLVLRWKEWLARDE</sequence>
<dbReference type="InterPro" id="IPR006076">
    <property type="entry name" value="FAD-dep_OxRdtase"/>
</dbReference>
<keyword evidence="1" id="KW-0560">Oxidoreductase</keyword>
<evidence type="ECO:0000313" key="4">
    <source>
        <dbReference type="Proteomes" id="UP001203880"/>
    </source>
</evidence>
<dbReference type="EMBL" id="JAMFMB010000002">
    <property type="protein sequence ID" value="MCL6282494.1"/>
    <property type="molecule type" value="Genomic_DNA"/>
</dbReference>
<evidence type="ECO:0000256" key="1">
    <source>
        <dbReference type="ARBA" id="ARBA00023002"/>
    </source>
</evidence>